<dbReference type="AlphaFoldDB" id="K1WMZ0"/>
<proteinExistence type="predicted"/>
<dbReference type="GeneID" id="18763818"/>
<dbReference type="KEGG" id="mbe:MBM_07883"/>
<gene>
    <name evidence="2" type="ORF">MBM_07883</name>
</gene>
<dbReference type="eggNOG" id="ENOG502SUI0">
    <property type="taxonomic scope" value="Eukaryota"/>
</dbReference>
<dbReference type="EMBL" id="JH921448">
    <property type="protein sequence ID" value="EKD13682.1"/>
    <property type="molecule type" value="Genomic_DNA"/>
</dbReference>
<protein>
    <submittedName>
        <fullName evidence="2">Uncharacterized protein</fullName>
    </submittedName>
</protein>
<evidence type="ECO:0000313" key="3">
    <source>
        <dbReference type="Proteomes" id="UP000006753"/>
    </source>
</evidence>
<accession>K1WMZ0</accession>
<feature type="compositionally biased region" description="Low complexity" evidence="1">
    <location>
        <begin position="21"/>
        <end position="37"/>
    </location>
</feature>
<dbReference type="Pfam" id="PF19287">
    <property type="entry name" value="DUF5910"/>
    <property type="match status" value="1"/>
</dbReference>
<evidence type="ECO:0000313" key="2">
    <source>
        <dbReference type="EMBL" id="EKD13682.1"/>
    </source>
</evidence>
<dbReference type="InParanoid" id="K1WMZ0"/>
<name>K1WMZ0_MARBU</name>
<sequence>MAILAYLCNKYASEPREPEEPQVSQVSQVPQEPQEPQGPRRQIIGYRMVRPEEAAAINTLHRPFRDEAFDEQHARYNQLGSGFSMSQAPAGWLTTRRSAWQCVIEADSEKIKKAQKIWIPESYSETTEGGETKTTKLWDYWVSNDDAILKYIESMNVPEPEKAIRFAIARDAPDVLQMVIPTKVINDNELDFSAACWKTKRELLQHAKEVVDWKSWDIAGSPTPVDDKPSGSSSQ</sequence>
<dbReference type="HOGENOM" id="CLU_091777_0_0_1"/>
<organism evidence="2 3">
    <name type="scientific">Marssonina brunnea f. sp. multigermtubi (strain MB_m1)</name>
    <name type="common">Marssonina leaf spot fungus</name>
    <dbReference type="NCBI Taxonomy" id="1072389"/>
    <lineage>
        <taxon>Eukaryota</taxon>
        <taxon>Fungi</taxon>
        <taxon>Dikarya</taxon>
        <taxon>Ascomycota</taxon>
        <taxon>Pezizomycotina</taxon>
        <taxon>Leotiomycetes</taxon>
        <taxon>Helotiales</taxon>
        <taxon>Drepanopezizaceae</taxon>
        <taxon>Drepanopeziza</taxon>
    </lineage>
</organism>
<dbReference type="OrthoDB" id="4540223at2759"/>
<reference evidence="2 3" key="1">
    <citation type="journal article" date="2012" name="BMC Genomics">
        <title>Sequencing the genome of Marssonina brunnea reveals fungus-poplar co-evolution.</title>
        <authorList>
            <person name="Zhu S."/>
            <person name="Cao Y.-Z."/>
            <person name="Jiang C."/>
            <person name="Tan B.-Y."/>
            <person name="Wang Z."/>
            <person name="Feng S."/>
            <person name="Zhang L."/>
            <person name="Su X.-H."/>
            <person name="Brejova B."/>
            <person name="Vinar T."/>
            <person name="Xu M."/>
            <person name="Wang M.-X."/>
            <person name="Zhang S.-G."/>
            <person name="Huang M.-R."/>
            <person name="Wu R."/>
            <person name="Zhou Y."/>
        </authorList>
    </citation>
    <scope>NUCLEOTIDE SEQUENCE [LARGE SCALE GENOMIC DNA]</scope>
    <source>
        <strain evidence="2 3">MB_m1</strain>
    </source>
</reference>
<keyword evidence="3" id="KW-1185">Reference proteome</keyword>
<evidence type="ECO:0000256" key="1">
    <source>
        <dbReference type="SAM" id="MobiDB-lite"/>
    </source>
</evidence>
<dbReference type="InterPro" id="IPR045564">
    <property type="entry name" value="DUF5910"/>
</dbReference>
<dbReference type="Proteomes" id="UP000006753">
    <property type="component" value="Unassembled WGS sequence"/>
</dbReference>
<dbReference type="RefSeq" id="XP_007295772.1">
    <property type="nucleotide sequence ID" value="XM_007295710.1"/>
</dbReference>
<feature type="region of interest" description="Disordered" evidence="1">
    <location>
        <begin position="15"/>
        <end position="40"/>
    </location>
</feature>